<evidence type="ECO:0000313" key="1">
    <source>
        <dbReference type="EMBL" id="PKW15906.1"/>
    </source>
</evidence>
<dbReference type="STRING" id="994479.GCA_000194155_03529"/>
<name>A0A2N3XYY8_SACSN</name>
<protein>
    <recommendedName>
        <fullName evidence="3">PE family protein</fullName>
    </recommendedName>
</protein>
<dbReference type="RefSeq" id="WP_010696657.1">
    <property type="nucleotide sequence ID" value="NZ_CP061007.1"/>
</dbReference>
<evidence type="ECO:0008006" key="3">
    <source>
        <dbReference type="Google" id="ProtNLM"/>
    </source>
</evidence>
<dbReference type="AlphaFoldDB" id="A0A2N3XYY8"/>
<evidence type="ECO:0000313" key="2">
    <source>
        <dbReference type="Proteomes" id="UP000233786"/>
    </source>
</evidence>
<reference evidence="1" key="1">
    <citation type="submission" date="2017-12" db="EMBL/GenBank/DDBJ databases">
        <title>Sequencing the genomes of 1000 Actinobacteria strains.</title>
        <authorList>
            <person name="Klenk H.-P."/>
        </authorList>
    </citation>
    <scope>NUCLEOTIDE SEQUENCE [LARGE SCALE GENOMIC DNA]</scope>
    <source>
        <strain evidence="1">DSM 44228</strain>
    </source>
</reference>
<comment type="caution">
    <text evidence="1">The sequence shown here is derived from an EMBL/GenBank/DDBJ whole genome shotgun (WGS) entry which is preliminary data.</text>
</comment>
<accession>A0A2N3XYY8</accession>
<proteinExistence type="predicted"/>
<dbReference type="EMBL" id="PJNB01000001">
    <property type="protein sequence ID" value="PKW15906.1"/>
    <property type="molecule type" value="Genomic_DNA"/>
</dbReference>
<gene>
    <name evidence="1" type="ORF">A8926_3688</name>
</gene>
<dbReference type="Proteomes" id="UP000233786">
    <property type="component" value="Unassembled WGS sequence"/>
</dbReference>
<keyword evidence="2" id="KW-1185">Reference proteome</keyword>
<organism evidence="1 2">
    <name type="scientific">Saccharopolyspora spinosa</name>
    <dbReference type="NCBI Taxonomy" id="60894"/>
    <lineage>
        <taxon>Bacteria</taxon>
        <taxon>Bacillati</taxon>
        <taxon>Actinomycetota</taxon>
        <taxon>Actinomycetes</taxon>
        <taxon>Pseudonocardiales</taxon>
        <taxon>Pseudonocardiaceae</taxon>
        <taxon>Saccharopolyspora</taxon>
    </lineage>
</organism>
<sequence length="139" mass="14951">MSEPMSPQQGAAMQAAGMVMTPFNPVTGAAMIAAGTVSGHQTFEIQPEQLPRVLAGLDEVRGKYVEAQRLAVQLSAVTPPFADDTTVAAFKKIRERAQGGEGCLYDTAQGMIDWVDGFKAAVQKAIEDHQRIDDENRMA</sequence>